<reference evidence="2 3" key="1">
    <citation type="submission" date="2019-03" db="EMBL/GenBank/DDBJ databases">
        <title>Metabolic reconstructions from genomes of highly enriched 'Candidatus Accumulibacter' and 'Candidatus Competibacter' bioreactor populations.</title>
        <authorList>
            <person name="Annavajhala M.K."/>
            <person name="Welles L."/>
            <person name="Abbas B."/>
            <person name="Sorokin D."/>
            <person name="Park H."/>
            <person name="Van Loosdrecht M."/>
            <person name="Chandran K."/>
        </authorList>
    </citation>
    <scope>NUCLEOTIDE SEQUENCE [LARGE SCALE GENOMIC DNA]</scope>
    <source>
        <strain evidence="2 3">SBR_G</strain>
    </source>
</reference>
<dbReference type="InterPro" id="IPR050194">
    <property type="entry name" value="Glycosyltransferase_grp1"/>
</dbReference>
<evidence type="ECO:0000313" key="2">
    <source>
        <dbReference type="EMBL" id="NMQ18773.1"/>
    </source>
</evidence>
<dbReference type="Pfam" id="PF13692">
    <property type="entry name" value="Glyco_trans_1_4"/>
    <property type="match status" value="1"/>
</dbReference>
<sequence length="396" mass="43953">MIAIPSPLFPNAGLRRLRVGIVTETYGPEVNGVAMTVGRLVDGLLARGHAVQLIRPRQHPRDDPRRDGALDVWPVAGAAIPFYREMRIGFPAGRLLLERWRQAPPDVVHIVTEGPLGHSALAVARRLRLRVFSGFHTNFHAYSRHYGMGLLARSIVAYLRRFHNRTDCTLVPTEELATELRTLGFHRLRVLARGVDTRLFDPAHRDPALRRSWGASPSDPVALYVGRLAAEKNLQLVLTAYRALRAIRPATRLVLVGDGPLAARLQARHPEIVFPGMRIGADLAAHYASADLFLFPSLTETFGNVTLEAMASGLAVVAFDYAAAHRHIVHDQSGLLAPCDDPAAFIESASRLAGDSALRWTLGQAARQAVLAFDWERIYQRLEQWYLESVHEEQTP</sequence>
<dbReference type="Pfam" id="PF13439">
    <property type="entry name" value="Glyco_transf_4"/>
    <property type="match status" value="1"/>
</dbReference>
<keyword evidence="3" id="KW-1185">Reference proteome</keyword>
<proteinExistence type="predicted"/>
<accession>A0ABX1THC6</accession>
<gene>
    <name evidence="2" type="ORF">E4P82_05875</name>
</gene>
<dbReference type="RefSeq" id="WP_169248032.1">
    <property type="nucleotide sequence ID" value="NZ_SPMZ01000016.1"/>
</dbReference>
<evidence type="ECO:0000313" key="3">
    <source>
        <dbReference type="Proteomes" id="UP000760480"/>
    </source>
</evidence>
<dbReference type="CDD" id="cd03814">
    <property type="entry name" value="GT4-like"/>
    <property type="match status" value="1"/>
</dbReference>
<dbReference type="PANTHER" id="PTHR45947">
    <property type="entry name" value="SULFOQUINOVOSYL TRANSFERASE SQD2"/>
    <property type="match status" value="1"/>
</dbReference>
<dbReference type="InterPro" id="IPR028098">
    <property type="entry name" value="Glyco_trans_4-like_N"/>
</dbReference>
<comment type="caution">
    <text evidence="2">The sequence shown here is derived from an EMBL/GenBank/DDBJ whole genome shotgun (WGS) entry which is preliminary data.</text>
</comment>
<feature type="domain" description="Glycosyltransferase subfamily 4-like N-terminal" evidence="1">
    <location>
        <begin position="30"/>
        <end position="198"/>
    </location>
</feature>
<organism evidence="2 3">
    <name type="scientific">Candidatus Competibacter phosphatis</name>
    <dbReference type="NCBI Taxonomy" id="221280"/>
    <lineage>
        <taxon>Bacteria</taxon>
        <taxon>Pseudomonadati</taxon>
        <taxon>Pseudomonadota</taxon>
        <taxon>Gammaproteobacteria</taxon>
        <taxon>Candidatus Competibacteraceae</taxon>
        <taxon>Candidatus Competibacter</taxon>
    </lineage>
</organism>
<dbReference type="Proteomes" id="UP000760480">
    <property type="component" value="Unassembled WGS sequence"/>
</dbReference>
<protein>
    <submittedName>
        <fullName evidence="2">Glycosyltransferase family 1 protein</fullName>
    </submittedName>
</protein>
<evidence type="ECO:0000259" key="1">
    <source>
        <dbReference type="Pfam" id="PF13439"/>
    </source>
</evidence>
<dbReference type="PANTHER" id="PTHR45947:SF3">
    <property type="entry name" value="SULFOQUINOVOSYL TRANSFERASE SQD2"/>
    <property type="match status" value="1"/>
</dbReference>
<name>A0ABX1THC6_9GAMM</name>
<dbReference type="SUPFAM" id="SSF53756">
    <property type="entry name" value="UDP-Glycosyltransferase/glycogen phosphorylase"/>
    <property type="match status" value="1"/>
</dbReference>
<dbReference type="Gene3D" id="3.40.50.2000">
    <property type="entry name" value="Glycogen Phosphorylase B"/>
    <property type="match status" value="2"/>
</dbReference>
<dbReference type="EMBL" id="SPMZ01000016">
    <property type="protein sequence ID" value="NMQ18773.1"/>
    <property type="molecule type" value="Genomic_DNA"/>
</dbReference>